<protein>
    <submittedName>
        <fullName evidence="1">3599_t:CDS:1</fullName>
    </submittedName>
</protein>
<evidence type="ECO:0000313" key="1">
    <source>
        <dbReference type="EMBL" id="CAG8748379.1"/>
    </source>
</evidence>
<reference evidence="1" key="1">
    <citation type="submission" date="2021-06" db="EMBL/GenBank/DDBJ databases">
        <authorList>
            <person name="Kallberg Y."/>
            <person name="Tangrot J."/>
            <person name="Rosling A."/>
        </authorList>
    </citation>
    <scope>NUCLEOTIDE SEQUENCE</scope>
    <source>
        <strain evidence="1">IN212</strain>
    </source>
</reference>
<feature type="non-terminal residue" evidence="1">
    <location>
        <position position="85"/>
    </location>
</feature>
<evidence type="ECO:0000313" key="2">
    <source>
        <dbReference type="Proteomes" id="UP000789396"/>
    </source>
</evidence>
<comment type="caution">
    <text evidence="1">The sequence shown here is derived from an EMBL/GenBank/DDBJ whole genome shotgun (WGS) entry which is preliminary data.</text>
</comment>
<proteinExistence type="predicted"/>
<dbReference type="EMBL" id="CAJVPZ010035135">
    <property type="protein sequence ID" value="CAG8748379.1"/>
    <property type="molecule type" value="Genomic_DNA"/>
</dbReference>
<feature type="non-terminal residue" evidence="1">
    <location>
        <position position="1"/>
    </location>
</feature>
<gene>
    <name evidence="1" type="ORF">RFULGI_LOCUS13415</name>
</gene>
<dbReference type="OrthoDB" id="2398774at2759"/>
<dbReference type="Proteomes" id="UP000789396">
    <property type="component" value="Unassembled WGS sequence"/>
</dbReference>
<dbReference type="AlphaFoldDB" id="A0A9N9IS71"/>
<name>A0A9N9IS71_9GLOM</name>
<keyword evidence="2" id="KW-1185">Reference proteome</keyword>
<sequence>DQDNENIANVEDYYDYRQAYLKTLIDSVPKESIQEVIWNKVELASNEPFIETSSKSLKSSHSDILQKTYPIPKHFNNIQEDQVHQ</sequence>
<accession>A0A9N9IS71</accession>
<organism evidence="1 2">
    <name type="scientific">Racocetra fulgida</name>
    <dbReference type="NCBI Taxonomy" id="60492"/>
    <lineage>
        <taxon>Eukaryota</taxon>
        <taxon>Fungi</taxon>
        <taxon>Fungi incertae sedis</taxon>
        <taxon>Mucoromycota</taxon>
        <taxon>Glomeromycotina</taxon>
        <taxon>Glomeromycetes</taxon>
        <taxon>Diversisporales</taxon>
        <taxon>Gigasporaceae</taxon>
        <taxon>Racocetra</taxon>
    </lineage>
</organism>